<dbReference type="PROSITE" id="PS50294">
    <property type="entry name" value="WD_REPEATS_REGION"/>
    <property type="match status" value="1"/>
</dbReference>
<gene>
    <name evidence="4" type="ORF">PPENT_87.1.T0150008</name>
</gene>
<keyword evidence="1 3" id="KW-0853">WD repeat</keyword>
<evidence type="ECO:0000313" key="5">
    <source>
        <dbReference type="Proteomes" id="UP000689195"/>
    </source>
</evidence>
<dbReference type="InterPro" id="IPR001680">
    <property type="entry name" value="WD40_rpt"/>
</dbReference>
<evidence type="ECO:0000256" key="1">
    <source>
        <dbReference type="ARBA" id="ARBA00022574"/>
    </source>
</evidence>
<feature type="repeat" description="WD" evidence="3">
    <location>
        <begin position="5"/>
        <end position="46"/>
    </location>
</feature>
<evidence type="ECO:0000256" key="3">
    <source>
        <dbReference type="PROSITE-ProRule" id="PRU00221"/>
    </source>
</evidence>
<dbReference type="EMBL" id="CAJJDO010000015">
    <property type="protein sequence ID" value="CAD8145807.1"/>
    <property type="molecule type" value="Genomic_DNA"/>
</dbReference>
<dbReference type="PANTHER" id="PTHR19848:SF8">
    <property type="entry name" value="F-BOX AND WD REPEAT DOMAIN CONTAINING 7"/>
    <property type="match status" value="1"/>
</dbReference>
<dbReference type="Pfam" id="PF00400">
    <property type="entry name" value="WD40"/>
    <property type="match status" value="2"/>
</dbReference>
<reference evidence="4" key="1">
    <citation type="submission" date="2021-01" db="EMBL/GenBank/DDBJ databases">
        <authorList>
            <consortium name="Genoscope - CEA"/>
            <person name="William W."/>
        </authorList>
    </citation>
    <scope>NUCLEOTIDE SEQUENCE</scope>
</reference>
<dbReference type="PROSITE" id="PS50082">
    <property type="entry name" value="WD_REPEATS_2"/>
    <property type="match status" value="2"/>
</dbReference>
<dbReference type="Proteomes" id="UP000689195">
    <property type="component" value="Unassembled WGS sequence"/>
</dbReference>
<evidence type="ECO:0000313" key="4">
    <source>
        <dbReference type="EMBL" id="CAD8145807.1"/>
    </source>
</evidence>
<dbReference type="PROSITE" id="PS00678">
    <property type="entry name" value="WD_REPEATS_1"/>
    <property type="match status" value="1"/>
</dbReference>
<dbReference type="InterPro" id="IPR019775">
    <property type="entry name" value="WD40_repeat_CS"/>
</dbReference>
<sequence>MLSILKEHSKKISTLKFRNDNLVLGSGSLDNIICLWNLLNLQLIVKLTTRLDQVLDLAFSSDGQQMATSILDKTIIFWSRTNLDKPKIQMILQQQLGAQKIIYCPNKQILVSLYGQTSNEIKFWNSAEFNLISSYAIEAQFRDNDILQLGQNSQNMENKSIMLGY</sequence>
<keyword evidence="5" id="KW-1185">Reference proteome</keyword>
<comment type="caution">
    <text evidence="4">The sequence shown here is derived from an EMBL/GenBank/DDBJ whole genome shotgun (WGS) entry which is preliminary data.</text>
</comment>
<organism evidence="4 5">
    <name type="scientific">Paramecium pentaurelia</name>
    <dbReference type="NCBI Taxonomy" id="43138"/>
    <lineage>
        <taxon>Eukaryota</taxon>
        <taxon>Sar</taxon>
        <taxon>Alveolata</taxon>
        <taxon>Ciliophora</taxon>
        <taxon>Intramacronucleata</taxon>
        <taxon>Oligohymenophorea</taxon>
        <taxon>Peniculida</taxon>
        <taxon>Parameciidae</taxon>
        <taxon>Paramecium</taxon>
    </lineage>
</organism>
<dbReference type="SMART" id="SM00320">
    <property type="entry name" value="WD40"/>
    <property type="match status" value="2"/>
</dbReference>
<proteinExistence type="predicted"/>
<name>A0A8S1T2Z2_9CILI</name>
<feature type="repeat" description="WD" evidence="3">
    <location>
        <begin position="47"/>
        <end position="79"/>
    </location>
</feature>
<evidence type="ECO:0000256" key="2">
    <source>
        <dbReference type="ARBA" id="ARBA00022737"/>
    </source>
</evidence>
<dbReference type="PANTHER" id="PTHR19848">
    <property type="entry name" value="WD40 REPEAT PROTEIN"/>
    <property type="match status" value="1"/>
</dbReference>
<accession>A0A8S1T2Z2</accession>
<dbReference type="AlphaFoldDB" id="A0A8S1T2Z2"/>
<keyword evidence="2" id="KW-0677">Repeat</keyword>
<protein>
    <submittedName>
        <fullName evidence="4">Uncharacterized protein</fullName>
    </submittedName>
</protein>